<dbReference type="Gene3D" id="3.90.70.10">
    <property type="entry name" value="Cysteine proteinases"/>
    <property type="match status" value="1"/>
</dbReference>
<dbReference type="InterPro" id="IPR038765">
    <property type="entry name" value="Papain-like_cys_pep_sf"/>
</dbReference>
<feature type="compositionally biased region" description="Basic and acidic residues" evidence="1">
    <location>
        <begin position="97"/>
        <end position="118"/>
    </location>
</feature>
<dbReference type="Pfam" id="PF00443">
    <property type="entry name" value="UCH"/>
    <property type="match status" value="1"/>
</dbReference>
<proteinExistence type="predicted"/>
<dbReference type="RefSeq" id="XP_001016564.2">
    <property type="nucleotide sequence ID" value="XM_001016564.2"/>
</dbReference>
<dbReference type="GO" id="GO:0016579">
    <property type="term" value="P:protein deubiquitination"/>
    <property type="evidence" value="ECO:0007669"/>
    <property type="project" value="InterPro"/>
</dbReference>
<dbReference type="KEGG" id="tet:TTHERM_00188880"/>
<dbReference type="EMBL" id="GG662693">
    <property type="protein sequence ID" value="EAR96319.2"/>
    <property type="molecule type" value="Genomic_DNA"/>
</dbReference>
<evidence type="ECO:0000259" key="2">
    <source>
        <dbReference type="PROSITE" id="PS50235"/>
    </source>
</evidence>
<dbReference type="Proteomes" id="UP000009168">
    <property type="component" value="Unassembled WGS sequence"/>
</dbReference>
<protein>
    <submittedName>
        <fullName evidence="4">Ubiquitin carboxy-terminal hydrolase</fullName>
    </submittedName>
</protein>
<feature type="compositionally biased region" description="Low complexity" evidence="1">
    <location>
        <begin position="469"/>
        <end position="478"/>
    </location>
</feature>
<dbReference type="SUPFAM" id="SSF54001">
    <property type="entry name" value="Cysteine proteinases"/>
    <property type="match status" value="1"/>
</dbReference>
<dbReference type="InterPro" id="IPR035927">
    <property type="entry name" value="DUSP-like_sf"/>
</dbReference>
<dbReference type="Pfam" id="PF06337">
    <property type="entry name" value="DUSP"/>
    <property type="match status" value="1"/>
</dbReference>
<dbReference type="STRING" id="312017.I7LUY7"/>
<feature type="compositionally biased region" description="Basic and acidic residues" evidence="1">
    <location>
        <begin position="132"/>
        <end position="148"/>
    </location>
</feature>
<feature type="compositionally biased region" description="Low complexity" evidence="1">
    <location>
        <begin position="255"/>
        <end position="265"/>
    </location>
</feature>
<dbReference type="PROSITE" id="PS50235">
    <property type="entry name" value="USP_3"/>
    <property type="match status" value="1"/>
</dbReference>
<dbReference type="GeneID" id="7844665"/>
<dbReference type="SUPFAM" id="SSF143791">
    <property type="entry name" value="DUSP-like"/>
    <property type="match status" value="1"/>
</dbReference>
<dbReference type="InterPro" id="IPR018200">
    <property type="entry name" value="USP_CS"/>
</dbReference>
<evidence type="ECO:0000256" key="1">
    <source>
        <dbReference type="SAM" id="MobiDB-lite"/>
    </source>
</evidence>
<dbReference type="PROSITE" id="PS51283">
    <property type="entry name" value="DUSP"/>
    <property type="match status" value="1"/>
</dbReference>
<evidence type="ECO:0000313" key="4">
    <source>
        <dbReference type="EMBL" id="EAR96319.2"/>
    </source>
</evidence>
<organism evidence="4 5">
    <name type="scientific">Tetrahymena thermophila (strain SB210)</name>
    <dbReference type="NCBI Taxonomy" id="312017"/>
    <lineage>
        <taxon>Eukaryota</taxon>
        <taxon>Sar</taxon>
        <taxon>Alveolata</taxon>
        <taxon>Ciliophora</taxon>
        <taxon>Intramacronucleata</taxon>
        <taxon>Oligohymenophorea</taxon>
        <taxon>Hymenostomatida</taxon>
        <taxon>Tetrahymenina</taxon>
        <taxon>Tetrahymenidae</taxon>
        <taxon>Tetrahymena</taxon>
    </lineage>
</organism>
<feature type="domain" description="DUSP" evidence="3">
    <location>
        <begin position="331"/>
        <end position="435"/>
    </location>
</feature>
<dbReference type="PANTHER" id="PTHR24006:SF827">
    <property type="entry name" value="UBIQUITIN CARBOXYL-TERMINAL HYDROLASE 34"/>
    <property type="match status" value="1"/>
</dbReference>
<dbReference type="GO" id="GO:0004843">
    <property type="term" value="F:cysteine-type deubiquitinase activity"/>
    <property type="evidence" value="ECO:0007669"/>
    <property type="project" value="InterPro"/>
</dbReference>
<accession>I7LUY7</accession>
<dbReference type="GO" id="GO:0005829">
    <property type="term" value="C:cytosol"/>
    <property type="evidence" value="ECO:0007669"/>
    <property type="project" value="TreeGrafter"/>
</dbReference>
<gene>
    <name evidence="4" type="ORF">TTHERM_00188880</name>
</gene>
<dbReference type="InParanoid" id="I7LUY7"/>
<sequence>MDSPNIKSNYYTSSPIQNFITQATEPDRLITEFCDFSGLKNSNCEEEIIDDDDELVPQVPQTLEKKIPLMNKYFRDRTRSDKLFTQTSLQSLATLKTENEKEKKQSNQNQEHLESIEQKEEEDQILSQQKQQKNEAAEEIGSKIEKSQSKQIKNQEGPNTLEDKQSQQQLEKQEEVEEQKQQGRNFSFSNHPQTPKRDSNSSSINLSEQKNSIFDTPKLNSQSPQQLENQTPSRINQEKNQKEQQQPQLISQRISTESTSTSSSSQIVTVFQMPNFSNSNNYNQCTSLSNTSFSSTQNDNNISQTSTKQSDISINETISMLEINEIASKLKRLPAKERKMKELVLIKEWNQDKYYSHIIDISWAVQYTKWLSDPHSTASFSLPISNSNLIDYENKTVKKGIKEKINFDIVSSKVYFLMRCLYGGGPDIPLSRQSSSTSSKSITEAIKSAQNVKQPSSGGIGENLFSKQSSSTSTAATTNPSMLEYHNRAQKQMIPSQFDNQVIQTADVVRPSQLFKKQALGVRGLHNQSNYCYLNASVQCLLSIPELNSYFLSEEYRRVVKIQGTRKALKIVPVYADMIKLYEKTSENNILDMNLLKKVIKKPFIPHEQHDAQEFIRYILSEIQDELNPILPSKNPTQFKDSEEAYQYYLRFQNSIIDYIFSGQLSSNVNCSKCGYISRTYDPFLDLSLGMDSKTTSVQDCLNKFFSEEILSDDYKCEKCNQNNKAKKQVLISKTPYILTLHLKRFKIYPKKRKITDFIKYPIQNLSIKQYVKNSSTSGGYYYNLIGIIVHSGSQDSGHYISYVKRENRWFCCDDGKYQEVSEKTVIKQEVYLLFYQRIEESPEVNQQKKIAQ</sequence>
<dbReference type="eggNOG" id="KOG1868">
    <property type="taxonomic scope" value="Eukaryota"/>
</dbReference>
<dbReference type="InterPro" id="IPR028889">
    <property type="entry name" value="USP"/>
</dbReference>
<dbReference type="OrthoDB" id="420187at2759"/>
<dbReference type="InterPro" id="IPR001394">
    <property type="entry name" value="Peptidase_C19_UCH"/>
</dbReference>
<feature type="region of interest" description="Disordered" evidence="1">
    <location>
        <begin position="447"/>
        <end position="478"/>
    </location>
</feature>
<evidence type="ECO:0000259" key="3">
    <source>
        <dbReference type="PROSITE" id="PS51283"/>
    </source>
</evidence>
<dbReference type="PROSITE" id="PS00973">
    <property type="entry name" value="USP_2"/>
    <property type="match status" value="1"/>
</dbReference>
<dbReference type="GO" id="GO:0005634">
    <property type="term" value="C:nucleus"/>
    <property type="evidence" value="ECO:0007669"/>
    <property type="project" value="TreeGrafter"/>
</dbReference>
<dbReference type="PANTHER" id="PTHR24006">
    <property type="entry name" value="UBIQUITIN CARBOXYL-TERMINAL HYDROLASE"/>
    <property type="match status" value="1"/>
</dbReference>
<dbReference type="InterPro" id="IPR006615">
    <property type="entry name" value="Pept_C19_DUSP"/>
</dbReference>
<feature type="compositionally biased region" description="Polar residues" evidence="1">
    <location>
        <begin position="200"/>
        <end position="235"/>
    </location>
</feature>
<feature type="domain" description="USP" evidence="2">
    <location>
        <begin position="523"/>
        <end position="839"/>
    </location>
</feature>
<name>I7LUY7_TETTS</name>
<keyword evidence="4" id="KW-0378">Hydrolase</keyword>
<dbReference type="InterPro" id="IPR050164">
    <property type="entry name" value="Peptidase_C19"/>
</dbReference>
<evidence type="ECO:0000313" key="5">
    <source>
        <dbReference type="Proteomes" id="UP000009168"/>
    </source>
</evidence>
<reference evidence="5" key="1">
    <citation type="journal article" date="2006" name="PLoS Biol.">
        <title>Macronuclear genome sequence of the ciliate Tetrahymena thermophila, a model eukaryote.</title>
        <authorList>
            <person name="Eisen J.A."/>
            <person name="Coyne R.S."/>
            <person name="Wu M."/>
            <person name="Wu D."/>
            <person name="Thiagarajan M."/>
            <person name="Wortman J.R."/>
            <person name="Badger J.H."/>
            <person name="Ren Q."/>
            <person name="Amedeo P."/>
            <person name="Jones K.M."/>
            <person name="Tallon L.J."/>
            <person name="Delcher A.L."/>
            <person name="Salzberg S.L."/>
            <person name="Silva J.C."/>
            <person name="Haas B.J."/>
            <person name="Majoros W.H."/>
            <person name="Farzad M."/>
            <person name="Carlton J.M."/>
            <person name="Smith R.K. Jr."/>
            <person name="Garg J."/>
            <person name="Pearlman R.E."/>
            <person name="Karrer K.M."/>
            <person name="Sun L."/>
            <person name="Manning G."/>
            <person name="Elde N.C."/>
            <person name="Turkewitz A.P."/>
            <person name="Asai D.J."/>
            <person name="Wilkes D.E."/>
            <person name="Wang Y."/>
            <person name="Cai H."/>
            <person name="Collins K."/>
            <person name="Stewart B.A."/>
            <person name="Lee S.R."/>
            <person name="Wilamowska K."/>
            <person name="Weinberg Z."/>
            <person name="Ruzzo W.L."/>
            <person name="Wloga D."/>
            <person name="Gaertig J."/>
            <person name="Frankel J."/>
            <person name="Tsao C.-C."/>
            <person name="Gorovsky M.A."/>
            <person name="Keeling P.J."/>
            <person name="Waller R.F."/>
            <person name="Patron N.J."/>
            <person name="Cherry J.M."/>
            <person name="Stover N.A."/>
            <person name="Krieger C.J."/>
            <person name="del Toro C."/>
            <person name="Ryder H.F."/>
            <person name="Williamson S.C."/>
            <person name="Barbeau R.A."/>
            <person name="Hamilton E.P."/>
            <person name="Orias E."/>
        </authorList>
    </citation>
    <scope>NUCLEOTIDE SEQUENCE [LARGE SCALE GENOMIC DNA]</scope>
    <source>
        <strain evidence="5">SB210</strain>
    </source>
</reference>
<feature type="region of interest" description="Disordered" evidence="1">
    <location>
        <begin position="95"/>
        <end position="265"/>
    </location>
</feature>
<feature type="compositionally biased region" description="Polar residues" evidence="1">
    <location>
        <begin position="183"/>
        <end position="193"/>
    </location>
</feature>
<dbReference type="AlphaFoldDB" id="I7LUY7"/>
<keyword evidence="5" id="KW-1185">Reference proteome</keyword>